<evidence type="ECO:0000313" key="2">
    <source>
        <dbReference type="EMBL" id="CAI9960152.1"/>
    </source>
</evidence>
<evidence type="ECO:0000256" key="1">
    <source>
        <dbReference type="SAM" id="MobiDB-lite"/>
    </source>
</evidence>
<comment type="caution">
    <text evidence="2">The sequence shown here is derived from an EMBL/GenBank/DDBJ whole genome shotgun (WGS) entry which is preliminary data.</text>
</comment>
<feature type="region of interest" description="Disordered" evidence="1">
    <location>
        <begin position="69"/>
        <end position="91"/>
    </location>
</feature>
<reference evidence="2" key="1">
    <citation type="submission" date="2023-06" db="EMBL/GenBank/DDBJ databases">
        <authorList>
            <person name="Kurt Z."/>
        </authorList>
    </citation>
    <scope>NUCLEOTIDE SEQUENCE</scope>
</reference>
<dbReference type="EMBL" id="CAXDID020000313">
    <property type="protein sequence ID" value="CAL6075257.1"/>
    <property type="molecule type" value="Genomic_DNA"/>
</dbReference>
<feature type="region of interest" description="Disordered" evidence="1">
    <location>
        <begin position="1"/>
        <end position="24"/>
    </location>
</feature>
<evidence type="ECO:0000313" key="4">
    <source>
        <dbReference type="Proteomes" id="UP001642409"/>
    </source>
</evidence>
<reference evidence="3 4" key="2">
    <citation type="submission" date="2024-07" db="EMBL/GenBank/DDBJ databases">
        <authorList>
            <person name="Akdeniz Z."/>
        </authorList>
    </citation>
    <scope>NUCLEOTIDE SEQUENCE [LARGE SCALE GENOMIC DNA]</scope>
</reference>
<protein>
    <submittedName>
        <fullName evidence="3">Hypothetical_protein</fullName>
    </submittedName>
</protein>
<keyword evidence="4" id="KW-1185">Reference proteome</keyword>
<name>A0AA86QSV7_9EUKA</name>
<dbReference type="EMBL" id="CATOUU010000929">
    <property type="protein sequence ID" value="CAI9960152.1"/>
    <property type="molecule type" value="Genomic_DNA"/>
</dbReference>
<gene>
    <name evidence="2" type="ORF">HINF_LOCUS47797</name>
    <name evidence="3" type="ORF">HINF_LOCUS57118</name>
</gene>
<dbReference type="AlphaFoldDB" id="A0AA86QSV7"/>
<sequence>METEKEATNPLSENMPSIQLVSHNEISKYQTPKAHEELNITHLCAKKCQKESVQQESVYQLYQNQQTEKTKFQQPTKLEPPPFELPKAENQELRDFPKEKCIYLLILFADMGAKLQPASLRKYLPTH</sequence>
<accession>A0AA86QSV7</accession>
<evidence type="ECO:0000313" key="3">
    <source>
        <dbReference type="EMBL" id="CAL6075257.1"/>
    </source>
</evidence>
<organism evidence="2">
    <name type="scientific">Hexamita inflata</name>
    <dbReference type="NCBI Taxonomy" id="28002"/>
    <lineage>
        <taxon>Eukaryota</taxon>
        <taxon>Metamonada</taxon>
        <taxon>Diplomonadida</taxon>
        <taxon>Hexamitidae</taxon>
        <taxon>Hexamitinae</taxon>
        <taxon>Hexamita</taxon>
    </lineage>
</organism>
<proteinExistence type="predicted"/>
<dbReference type="Proteomes" id="UP001642409">
    <property type="component" value="Unassembled WGS sequence"/>
</dbReference>
<feature type="compositionally biased region" description="Polar residues" evidence="1">
    <location>
        <begin position="9"/>
        <end position="24"/>
    </location>
</feature>